<dbReference type="Pfam" id="PF14223">
    <property type="entry name" value="Retrotran_gag_2"/>
    <property type="match status" value="1"/>
</dbReference>
<evidence type="ECO:0000313" key="1">
    <source>
        <dbReference type="EnsemblPlants" id="KQL10650"/>
    </source>
</evidence>
<dbReference type="HOGENOM" id="CLU_051270_0_0_1"/>
<accession>K3Y1N6</accession>
<sequence>MKAKVKKKTTKLIKKKIKEESEKHLFFGYHKVPPNYPPTSSQYSSSQFQYVHLGNPPYFDGTDYPKWGYDMKMHFYGLHPSIWEVVVVSVTSPKNGIPTAEQAQDYFRNAQAIRVITGSLCAQEFNKVRSVEIAKVIWDTLKEVHEGTDQVREGKMDLIHGELEHFMILEEEIVTQIFDRLMLLVSDIRTLRRRIGMITRRDPSFKTKTPNQLLEEVQGQEQKLQEEISRSSSCWSRMGF</sequence>
<evidence type="ECO:0000313" key="2">
    <source>
        <dbReference type="Proteomes" id="UP000004995"/>
    </source>
</evidence>
<dbReference type="EnsemblPlants" id="KQL10650">
    <property type="protein sequence ID" value="KQL10650"/>
    <property type="gene ID" value="SETIT_008102mg"/>
</dbReference>
<dbReference type="EMBL" id="AGNK02002461">
    <property type="status" value="NOT_ANNOTATED_CDS"/>
    <property type="molecule type" value="Genomic_DNA"/>
</dbReference>
<dbReference type="Proteomes" id="UP000004995">
    <property type="component" value="Unassembled WGS sequence"/>
</dbReference>
<dbReference type="InParanoid" id="K3Y1N6"/>
<dbReference type="STRING" id="4555.K3Y1N6"/>
<keyword evidence="2" id="KW-1185">Reference proteome</keyword>
<protein>
    <recommendedName>
        <fullName evidence="3">DUF4219 domain-containing protein</fullName>
    </recommendedName>
</protein>
<dbReference type="AlphaFoldDB" id="K3Y1N6"/>
<reference evidence="2" key="1">
    <citation type="journal article" date="2012" name="Nat. Biotechnol.">
        <title>Reference genome sequence of the model plant Setaria.</title>
        <authorList>
            <person name="Bennetzen J.L."/>
            <person name="Schmutz J."/>
            <person name="Wang H."/>
            <person name="Percifield R."/>
            <person name="Hawkins J."/>
            <person name="Pontaroli A.C."/>
            <person name="Estep M."/>
            <person name="Feng L."/>
            <person name="Vaughn J.N."/>
            <person name="Grimwood J."/>
            <person name="Jenkins J."/>
            <person name="Barry K."/>
            <person name="Lindquist E."/>
            <person name="Hellsten U."/>
            <person name="Deshpande S."/>
            <person name="Wang X."/>
            <person name="Wu X."/>
            <person name="Mitros T."/>
            <person name="Triplett J."/>
            <person name="Yang X."/>
            <person name="Ye C.Y."/>
            <person name="Mauro-Herrera M."/>
            <person name="Wang L."/>
            <person name="Li P."/>
            <person name="Sharma M."/>
            <person name="Sharma R."/>
            <person name="Ronald P.C."/>
            <person name="Panaud O."/>
            <person name="Kellogg E.A."/>
            <person name="Brutnell T.P."/>
            <person name="Doust A.N."/>
            <person name="Tuskan G.A."/>
            <person name="Rokhsar D."/>
            <person name="Devos K.M."/>
        </authorList>
    </citation>
    <scope>NUCLEOTIDE SEQUENCE [LARGE SCALE GENOMIC DNA]</scope>
    <source>
        <strain evidence="2">cv. Yugu1</strain>
    </source>
</reference>
<name>K3Y1N6_SETIT</name>
<dbReference type="PANTHER" id="PTHR34676">
    <property type="entry name" value="DUF4219 DOMAIN-CONTAINING PROTEIN-RELATED"/>
    <property type="match status" value="1"/>
</dbReference>
<dbReference type="Gramene" id="KQL10650">
    <property type="protein sequence ID" value="KQL10650"/>
    <property type="gene ID" value="SETIT_008102mg"/>
</dbReference>
<proteinExistence type="predicted"/>
<reference evidence="1" key="2">
    <citation type="submission" date="2018-08" db="UniProtKB">
        <authorList>
            <consortium name="EnsemblPlants"/>
        </authorList>
    </citation>
    <scope>IDENTIFICATION</scope>
    <source>
        <strain evidence="1">Yugu1</strain>
    </source>
</reference>
<dbReference type="eggNOG" id="KOG0017">
    <property type="taxonomic scope" value="Eukaryota"/>
</dbReference>
<evidence type="ECO:0008006" key="3">
    <source>
        <dbReference type="Google" id="ProtNLM"/>
    </source>
</evidence>
<dbReference type="PANTHER" id="PTHR34676:SF17">
    <property type="entry name" value="OS06G0684500 PROTEIN"/>
    <property type="match status" value="1"/>
</dbReference>
<organism evidence="1 2">
    <name type="scientific">Setaria italica</name>
    <name type="common">Foxtail millet</name>
    <name type="synonym">Panicum italicum</name>
    <dbReference type="NCBI Taxonomy" id="4555"/>
    <lineage>
        <taxon>Eukaryota</taxon>
        <taxon>Viridiplantae</taxon>
        <taxon>Streptophyta</taxon>
        <taxon>Embryophyta</taxon>
        <taxon>Tracheophyta</taxon>
        <taxon>Spermatophyta</taxon>
        <taxon>Magnoliopsida</taxon>
        <taxon>Liliopsida</taxon>
        <taxon>Poales</taxon>
        <taxon>Poaceae</taxon>
        <taxon>PACMAD clade</taxon>
        <taxon>Panicoideae</taxon>
        <taxon>Panicodae</taxon>
        <taxon>Paniceae</taxon>
        <taxon>Cenchrinae</taxon>
        <taxon>Setaria</taxon>
    </lineage>
</organism>